<dbReference type="PANTHER" id="PTHR45947">
    <property type="entry name" value="SULFOQUINOVOSYL TRANSFERASE SQD2"/>
    <property type="match status" value="1"/>
</dbReference>
<evidence type="ECO:0000259" key="1">
    <source>
        <dbReference type="Pfam" id="PF00534"/>
    </source>
</evidence>
<dbReference type="AlphaFoldDB" id="A0A1X4JP07"/>
<comment type="caution">
    <text evidence="2">The sequence shown here is derived from an EMBL/GenBank/DDBJ whole genome shotgun (WGS) entry which is preliminary data.</text>
</comment>
<organism evidence="2 3">
    <name type="scientific">Weissella cibaria</name>
    <dbReference type="NCBI Taxonomy" id="137591"/>
    <lineage>
        <taxon>Bacteria</taxon>
        <taxon>Bacillati</taxon>
        <taxon>Bacillota</taxon>
        <taxon>Bacilli</taxon>
        <taxon>Lactobacillales</taxon>
        <taxon>Lactobacillaceae</taxon>
        <taxon>Weissella</taxon>
    </lineage>
</organism>
<accession>A0A1X4JP07</accession>
<dbReference type="PANTHER" id="PTHR45947:SF3">
    <property type="entry name" value="SULFOQUINOVOSYL TRANSFERASE SQD2"/>
    <property type="match status" value="1"/>
</dbReference>
<dbReference type="Proteomes" id="UP000193588">
    <property type="component" value="Unassembled WGS sequence"/>
</dbReference>
<protein>
    <recommendedName>
        <fullName evidence="1">Glycosyl transferase family 1 domain-containing protein</fullName>
    </recommendedName>
</protein>
<sequence length="382" mass="43288">MSLREKEMDNKKTILHVFSQLNSGGAETLIVRLAEYRNNKEVPFMFLLDKTEEGVYDEKVKALGSKLFYIKKFTGINAIRYVASIISFFLSDEGKKIDIVHGHVGSTASIYLLIAKMFGKNTVAHSHNSYSKKFNSKQIVYRLMAYPTRFLADKYVAPSMLAGESRFGRKVVESKEFNILRNGFVIEDFEYNDENRRDIRKKLDISDDAVVIGNVGRMVDAKNQTFFLDVLHKYAEKSEKEVVGLIIGSGPLHQKLVSKASEMNIPVKFISNTAEINKYYSAFDAFIFPSIFEGLGNVVVEAQMAGLNVLMSEAVPNEAVINNELVYVESLDSSIDSWVNRVEDLVLKNANRNQKSAESLRGDGHQYDLKFVNEQLENIYSF</sequence>
<dbReference type="SUPFAM" id="SSF53756">
    <property type="entry name" value="UDP-Glycosyltransferase/glycogen phosphorylase"/>
    <property type="match status" value="1"/>
</dbReference>
<dbReference type="EMBL" id="NDXJ01000002">
    <property type="protein sequence ID" value="OSP90506.1"/>
    <property type="molecule type" value="Genomic_DNA"/>
</dbReference>
<dbReference type="InterPro" id="IPR001296">
    <property type="entry name" value="Glyco_trans_1"/>
</dbReference>
<gene>
    <name evidence="2" type="ORF">B9D04_01770</name>
</gene>
<feature type="domain" description="Glycosyl transferase family 1" evidence="1">
    <location>
        <begin position="196"/>
        <end position="353"/>
    </location>
</feature>
<dbReference type="Pfam" id="PF00534">
    <property type="entry name" value="Glycos_transf_1"/>
    <property type="match status" value="1"/>
</dbReference>
<name>A0A1X4JP07_9LACO</name>
<dbReference type="Gene3D" id="3.40.50.2000">
    <property type="entry name" value="Glycogen Phosphorylase B"/>
    <property type="match status" value="2"/>
</dbReference>
<evidence type="ECO:0000313" key="3">
    <source>
        <dbReference type="Proteomes" id="UP000193588"/>
    </source>
</evidence>
<proteinExistence type="predicted"/>
<dbReference type="InterPro" id="IPR050194">
    <property type="entry name" value="Glycosyltransferase_grp1"/>
</dbReference>
<evidence type="ECO:0000313" key="2">
    <source>
        <dbReference type="EMBL" id="OSP90506.1"/>
    </source>
</evidence>
<dbReference type="GO" id="GO:0016757">
    <property type="term" value="F:glycosyltransferase activity"/>
    <property type="evidence" value="ECO:0007669"/>
    <property type="project" value="InterPro"/>
</dbReference>
<reference evidence="2 3" key="1">
    <citation type="submission" date="2017-04" db="EMBL/GenBank/DDBJ databases">
        <title>The genome sequence of Weissella cibaria isolated from wild Drosophila.</title>
        <authorList>
            <person name="Ricks N.J."/>
            <person name="Carroll C."/>
            <person name="Walters A."/>
            <person name="Newell P.D."/>
            <person name="Chaston J.M."/>
        </authorList>
    </citation>
    <scope>NUCLEOTIDE SEQUENCE [LARGE SCALE GENOMIC DNA]</scope>
    <source>
        <strain evidence="2 3">DmW_103</strain>
    </source>
</reference>